<sequence>MRQWVRRAAAVAVVSLSAGVAGLLQPVPALAVSPDIVISQVYGGGGSVGATYTNDFVELFNRGASAVDVTGWSVQYAGAVGSAWQTTPLTGTIQPGSYYLVQEGQGMGGTTPLPTPDAVDDIAMSAISGKVALVTTQTDLTCSIGCDTASGVRDFVGYGITTSSETLPTPVLSVTTAALREDGGDADTDNNAVDFAVGAPHPRSGAQAPDEANLSVTKTDSPDPVTAGSNLTYTIAVRNNGPDAAQTVVLRDEIPAGTSFVSFTSPAGWAASTPPVGGTGEVSATKAAVGNGETATFTLVVAVAAGTTGTISNSSGVTSATFDPVTADNGDTERTDVGPGTPVCTITGTERGDILNGTLGDDVICGLGGDDIISGLGGNDVVYGGPGSDLINGGPGDDMVYGEAGHDFIKIRDKVAGNDNADGGPGFDLCSADLLDAVLSCP</sequence>
<proteinExistence type="predicted"/>
<dbReference type="EMBL" id="BONJ01000039">
    <property type="protein sequence ID" value="GIG18280.1"/>
    <property type="molecule type" value="Genomic_DNA"/>
</dbReference>
<name>A0A8J3LPB3_9ACTN</name>
<comment type="caution">
    <text evidence="6">The sequence shown here is derived from an EMBL/GenBank/DDBJ whole genome shotgun (WGS) entry which is preliminary data.</text>
</comment>
<feature type="domain" description="LTD" evidence="5">
    <location>
        <begin position="26"/>
        <end position="201"/>
    </location>
</feature>
<dbReference type="Pfam" id="PF00932">
    <property type="entry name" value="LTD"/>
    <property type="match status" value="1"/>
</dbReference>
<dbReference type="GO" id="GO:0005576">
    <property type="term" value="C:extracellular region"/>
    <property type="evidence" value="ECO:0007669"/>
    <property type="project" value="UniProtKB-SubCell"/>
</dbReference>
<dbReference type="InterPro" id="IPR011049">
    <property type="entry name" value="Serralysin-like_metalloprot_C"/>
</dbReference>
<feature type="signal peptide" evidence="4">
    <location>
        <begin position="1"/>
        <end position="31"/>
    </location>
</feature>
<dbReference type="Pfam" id="PF01345">
    <property type="entry name" value="DUF11"/>
    <property type="match status" value="1"/>
</dbReference>
<feature type="chain" id="PRO_5035295647" description="LTD domain-containing protein" evidence="4">
    <location>
        <begin position="32"/>
        <end position="442"/>
    </location>
</feature>
<dbReference type="InterPro" id="IPR050557">
    <property type="entry name" value="RTX_toxin/Mannuronan_C5-epim"/>
</dbReference>
<dbReference type="GO" id="GO:0005509">
    <property type="term" value="F:calcium ion binding"/>
    <property type="evidence" value="ECO:0007669"/>
    <property type="project" value="InterPro"/>
</dbReference>
<evidence type="ECO:0000256" key="3">
    <source>
        <dbReference type="SAM" id="MobiDB-lite"/>
    </source>
</evidence>
<dbReference type="InterPro" id="IPR001322">
    <property type="entry name" value="Lamin_tail_dom"/>
</dbReference>
<dbReference type="Pfam" id="PF00353">
    <property type="entry name" value="HemolysinCabind"/>
    <property type="match status" value="1"/>
</dbReference>
<keyword evidence="7" id="KW-1185">Reference proteome</keyword>
<dbReference type="NCBIfam" id="TIGR01451">
    <property type="entry name" value="B_ant_repeat"/>
    <property type="match status" value="1"/>
</dbReference>
<evidence type="ECO:0000256" key="1">
    <source>
        <dbReference type="ARBA" id="ARBA00004613"/>
    </source>
</evidence>
<dbReference type="PROSITE" id="PS51841">
    <property type="entry name" value="LTD"/>
    <property type="match status" value="1"/>
</dbReference>
<dbReference type="Gene3D" id="2.150.10.10">
    <property type="entry name" value="Serralysin-like metalloprotease, C-terminal"/>
    <property type="match status" value="1"/>
</dbReference>
<dbReference type="Proteomes" id="UP000660339">
    <property type="component" value="Unassembled WGS sequence"/>
</dbReference>
<protein>
    <recommendedName>
        <fullName evidence="5">LTD domain-containing protein</fullName>
    </recommendedName>
</protein>
<dbReference type="SUPFAM" id="SSF51120">
    <property type="entry name" value="beta-Roll"/>
    <property type="match status" value="1"/>
</dbReference>
<dbReference type="InterPro" id="IPR001343">
    <property type="entry name" value="Hemolysn_Ca-bd"/>
</dbReference>
<gene>
    <name evidence="6" type="ORF">Cme02nite_66120</name>
</gene>
<dbReference type="AlphaFoldDB" id="A0A8J3LPB3"/>
<organism evidence="6 7">
    <name type="scientific">Catellatospora methionotrophica</name>
    <dbReference type="NCBI Taxonomy" id="121620"/>
    <lineage>
        <taxon>Bacteria</taxon>
        <taxon>Bacillati</taxon>
        <taxon>Actinomycetota</taxon>
        <taxon>Actinomycetes</taxon>
        <taxon>Micromonosporales</taxon>
        <taxon>Micromonosporaceae</taxon>
        <taxon>Catellatospora</taxon>
    </lineage>
</organism>
<dbReference type="PANTHER" id="PTHR38340:SF1">
    <property type="entry name" value="S-LAYER PROTEIN"/>
    <property type="match status" value="1"/>
</dbReference>
<feature type="region of interest" description="Disordered" evidence="3">
    <location>
        <begin position="195"/>
        <end position="225"/>
    </location>
</feature>
<dbReference type="InterPro" id="IPR001434">
    <property type="entry name" value="OmcB-like_DUF11"/>
</dbReference>
<dbReference type="RefSeq" id="WP_166381070.1">
    <property type="nucleotide sequence ID" value="NZ_BAAATT010000019.1"/>
</dbReference>
<evidence type="ECO:0000259" key="5">
    <source>
        <dbReference type="PROSITE" id="PS51841"/>
    </source>
</evidence>
<keyword evidence="4" id="KW-0732">Signal</keyword>
<evidence type="ECO:0000256" key="2">
    <source>
        <dbReference type="ARBA" id="ARBA00022525"/>
    </source>
</evidence>
<keyword evidence="2" id="KW-0964">Secreted</keyword>
<dbReference type="PANTHER" id="PTHR38340">
    <property type="entry name" value="S-LAYER PROTEIN"/>
    <property type="match status" value="1"/>
</dbReference>
<reference evidence="6" key="1">
    <citation type="submission" date="2021-01" db="EMBL/GenBank/DDBJ databases">
        <title>Whole genome shotgun sequence of Catellatospora methionotrophica NBRC 14553.</title>
        <authorList>
            <person name="Komaki H."/>
            <person name="Tamura T."/>
        </authorList>
    </citation>
    <scope>NUCLEOTIDE SEQUENCE</scope>
    <source>
        <strain evidence="6">NBRC 14553</strain>
    </source>
</reference>
<evidence type="ECO:0000256" key="4">
    <source>
        <dbReference type="SAM" id="SignalP"/>
    </source>
</evidence>
<evidence type="ECO:0000313" key="6">
    <source>
        <dbReference type="EMBL" id="GIG18280.1"/>
    </source>
</evidence>
<comment type="subcellular location">
    <subcellularLocation>
        <location evidence="1">Secreted</location>
    </subcellularLocation>
</comment>
<dbReference type="InterPro" id="IPR047589">
    <property type="entry name" value="DUF11_rpt"/>
</dbReference>
<accession>A0A8J3LPB3</accession>
<evidence type="ECO:0000313" key="7">
    <source>
        <dbReference type="Proteomes" id="UP000660339"/>
    </source>
</evidence>